<dbReference type="SMART" id="SM00418">
    <property type="entry name" value="HTH_ARSR"/>
    <property type="match status" value="1"/>
</dbReference>
<keyword evidence="1" id="KW-0805">Transcription regulation</keyword>
<dbReference type="CDD" id="cd00090">
    <property type="entry name" value="HTH_ARSR"/>
    <property type="match status" value="1"/>
</dbReference>
<dbReference type="Proteomes" id="UP000306888">
    <property type="component" value="Unassembled WGS sequence"/>
</dbReference>
<dbReference type="InterPro" id="IPR011991">
    <property type="entry name" value="ArsR-like_HTH"/>
</dbReference>
<dbReference type="OrthoDB" id="9798835at2"/>
<dbReference type="PRINTS" id="PR00778">
    <property type="entry name" value="HTHARSR"/>
</dbReference>
<dbReference type="InterPro" id="IPR036388">
    <property type="entry name" value="WH-like_DNA-bd_sf"/>
</dbReference>
<dbReference type="PANTHER" id="PTHR33154:SF18">
    <property type="entry name" value="ARSENICAL RESISTANCE OPERON REPRESSOR"/>
    <property type="match status" value="1"/>
</dbReference>
<dbReference type="NCBIfam" id="NF033788">
    <property type="entry name" value="HTH_metalloreg"/>
    <property type="match status" value="1"/>
</dbReference>
<keyword evidence="6" id="KW-1185">Reference proteome</keyword>
<dbReference type="Gene3D" id="1.10.10.10">
    <property type="entry name" value="Winged helix-like DNA-binding domain superfamily/Winged helix DNA-binding domain"/>
    <property type="match status" value="1"/>
</dbReference>
<accession>A0A4S2DKQ2</accession>
<dbReference type="PANTHER" id="PTHR33154">
    <property type="entry name" value="TRANSCRIPTIONAL REGULATOR, ARSR FAMILY"/>
    <property type="match status" value="1"/>
</dbReference>
<proteinExistence type="predicted"/>
<dbReference type="RefSeq" id="WP_136006320.1">
    <property type="nucleotide sequence ID" value="NZ_SRYR01000002.1"/>
</dbReference>
<dbReference type="GO" id="GO:0003700">
    <property type="term" value="F:DNA-binding transcription factor activity"/>
    <property type="evidence" value="ECO:0007669"/>
    <property type="project" value="InterPro"/>
</dbReference>
<dbReference type="PROSITE" id="PS50987">
    <property type="entry name" value="HTH_ARSR_2"/>
    <property type="match status" value="1"/>
</dbReference>
<evidence type="ECO:0000313" key="6">
    <source>
        <dbReference type="Proteomes" id="UP000306888"/>
    </source>
</evidence>
<evidence type="ECO:0000256" key="1">
    <source>
        <dbReference type="ARBA" id="ARBA00023015"/>
    </source>
</evidence>
<sequence>MTKKYEKNIKILKALSEVNRLKIVDMLSSGEKCACIILESFKFTQPTLSHHMKVLMDSGIVKCRKEGTWIHYRLDKELCDEVLDFLNEILKE</sequence>
<dbReference type="EMBL" id="SRYR01000002">
    <property type="protein sequence ID" value="TGY42809.1"/>
    <property type="molecule type" value="Genomic_DNA"/>
</dbReference>
<comment type="caution">
    <text evidence="5">The sequence shown here is derived from an EMBL/GenBank/DDBJ whole genome shotgun (WGS) entry which is preliminary data.</text>
</comment>
<gene>
    <name evidence="5" type="ORF">E5347_08345</name>
</gene>
<keyword evidence="2" id="KW-0238">DNA-binding</keyword>
<evidence type="ECO:0000256" key="2">
    <source>
        <dbReference type="ARBA" id="ARBA00023125"/>
    </source>
</evidence>
<name>A0A4S2DKQ2_9CLOT</name>
<dbReference type="InterPro" id="IPR051081">
    <property type="entry name" value="HTH_MetalResp_TranReg"/>
</dbReference>
<reference evidence="5 6" key="1">
    <citation type="submission" date="2019-04" db="EMBL/GenBank/DDBJ databases">
        <title>Microbes associate with the intestines of laboratory mice.</title>
        <authorList>
            <person name="Navarre W."/>
            <person name="Wong E."/>
            <person name="Huang K."/>
            <person name="Tropini C."/>
            <person name="Ng K."/>
            <person name="Yu B."/>
        </authorList>
    </citation>
    <scope>NUCLEOTIDE SEQUENCE [LARGE SCALE GENOMIC DNA]</scope>
    <source>
        <strain evidence="5 6">NM50_B9-20</strain>
    </source>
</reference>
<protein>
    <submittedName>
        <fullName evidence="5">ArsR family transcriptional regulator</fullName>
    </submittedName>
</protein>
<dbReference type="InterPro" id="IPR001845">
    <property type="entry name" value="HTH_ArsR_DNA-bd_dom"/>
</dbReference>
<dbReference type="InterPro" id="IPR036390">
    <property type="entry name" value="WH_DNA-bd_sf"/>
</dbReference>
<evidence type="ECO:0000313" key="5">
    <source>
        <dbReference type="EMBL" id="TGY42809.1"/>
    </source>
</evidence>
<dbReference type="GO" id="GO:0003677">
    <property type="term" value="F:DNA binding"/>
    <property type="evidence" value="ECO:0007669"/>
    <property type="project" value="UniProtKB-KW"/>
</dbReference>
<evidence type="ECO:0000259" key="4">
    <source>
        <dbReference type="PROSITE" id="PS50987"/>
    </source>
</evidence>
<feature type="domain" description="HTH arsR-type" evidence="4">
    <location>
        <begin position="1"/>
        <end position="92"/>
    </location>
</feature>
<dbReference type="Pfam" id="PF01022">
    <property type="entry name" value="HTH_5"/>
    <property type="match status" value="1"/>
</dbReference>
<keyword evidence="3" id="KW-0804">Transcription</keyword>
<dbReference type="SUPFAM" id="SSF46785">
    <property type="entry name" value="Winged helix' DNA-binding domain"/>
    <property type="match status" value="1"/>
</dbReference>
<organism evidence="5 6">
    <name type="scientific">Clostridium sartagoforme</name>
    <dbReference type="NCBI Taxonomy" id="84031"/>
    <lineage>
        <taxon>Bacteria</taxon>
        <taxon>Bacillati</taxon>
        <taxon>Bacillota</taxon>
        <taxon>Clostridia</taxon>
        <taxon>Eubacteriales</taxon>
        <taxon>Clostridiaceae</taxon>
        <taxon>Clostridium</taxon>
    </lineage>
</organism>
<evidence type="ECO:0000256" key="3">
    <source>
        <dbReference type="ARBA" id="ARBA00023163"/>
    </source>
</evidence>
<dbReference type="AlphaFoldDB" id="A0A4S2DKQ2"/>